<dbReference type="EMBL" id="ABXU01000106">
    <property type="protein sequence ID" value="EEB31977.1"/>
    <property type="molecule type" value="Genomic_DNA"/>
</dbReference>
<gene>
    <name evidence="1" type="ORF">DESPIG_03154</name>
</gene>
<reference evidence="1 2" key="1">
    <citation type="submission" date="2008-10" db="EMBL/GenBank/DDBJ databases">
        <title>Draft genome sequence of Desulvovibrio piger (ATCC 29098).</title>
        <authorList>
            <person name="Sudarsanam P."/>
            <person name="Ley R."/>
            <person name="Guruge J."/>
            <person name="Turnbaugh P.J."/>
            <person name="Mahowald M."/>
            <person name="Liep D."/>
            <person name="Gordon J."/>
        </authorList>
    </citation>
    <scope>NUCLEOTIDE SEQUENCE [LARGE SCALE GENOMIC DNA]</scope>
    <source>
        <strain evidence="1 2">ATCC 29098</strain>
    </source>
</reference>
<dbReference type="Proteomes" id="UP000003676">
    <property type="component" value="Unassembled WGS sequence"/>
</dbReference>
<name>B6WYG9_9BACT</name>
<proteinExistence type="predicted"/>
<organism evidence="1 2">
    <name type="scientific">Desulfovibrio piger ATCC 29098</name>
    <dbReference type="NCBI Taxonomy" id="411464"/>
    <lineage>
        <taxon>Bacteria</taxon>
        <taxon>Pseudomonadati</taxon>
        <taxon>Thermodesulfobacteriota</taxon>
        <taxon>Desulfovibrionia</taxon>
        <taxon>Desulfovibrionales</taxon>
        <taxon>Desulfovibrionaceae</taxon>
        <taxon>Desulfovibrio</taxon>
    </lineage>
</organism>
<dbReference type="Pfam" id="PF03406">
    <property type="entry name" value="Phage_fiber_2"/>
    <property type="match status" value="1"/>
</dbReference>
<dbReference type="GO" id="GO:0019062">
    <property type="term" value="P:virion attachment to host cell"/>
    <property type="evidence" value="ECO:0007669"/>
    <property type="project" value="InterPro"/>
</dbReference>
<dbReference type="InterPro" id="IPR005068">
    <property type="entry name" value="Phage_lambda_Stf-r2"/>
</dbReference>
<evidence type="ECO:0000313" key="1">
    <source>
        <dbReference type="EMBL" id="EEB31977.1"/>
    </source>
</evidence>
<dbReference type="AlphaFoldDB" id="B6WYG9"/>
<protein>
    <submittedName>
        <fullName evidence="1">Phage tail fiber repeat protein</fullName>
    </submittedName>
</protein>
<dbReference type="HOGENOM" id="CLU_1091934_0_0_7"/>
<evidence type="ECO:0000313" key="2">
    <source>
        <dbReference type="Proteomes" id="UP000003676"/>
    </source>
</evidence>
<dbReference type="GO" id="GO:0046718">
    <property type="term" value="P:symbiont entry into host cell"/>
    <property type="evidence" value="ECO:0007669"/>
    <property type="project" value="InterPro"/>
</dbReference>
<reference evidence="1 2" key="2">
    <citation type="submission" date="2008-10" db="EMBL/GenBank/DDBJ databases">
        <authorList>
            <person name="Fulton L."/>
            <person name="Clifton S."/>
            <person name="Fulton B."/>
            <person name="Xu J."/>
            <person name="Minx P."/>
            <person name="Pepin K.H."/>
            <person name="Johnson M."/>
            <person name="Bhonagiri V."/>
            <person name="Nash W.E."/>
            <person name="Mardis E.R."/>
            <person name="Wilson R.K."/>
        </authorList>
    </citation>
    <scope>NUCLEOTIDE SEQUENCE [LARGE SCALE GENOMIC DNA]</scope>
    <source>
        <strain evidence="1 2">ATCC 29098</strain>
    </source>
</reference>
<comment type="caution">
    <text evidence="1">The sequence shown here is derived from an EMBL/GenBank/DDBJ whole genome shotgun (WGS) entry which is preliminary data.</text>
</comment>
<accession>B6WYG9</accession>
<sequence>GPAGADGADGLPPEHEWQGTALRFKEPDGSWGQAVDLRGAPGSSATVPIATTSVAGKVKVGTNLSVAADGTLSVASASTSAKGVVQLSSATNSTSTTLAATASAVKTAYDKGVSAATAAGKAQTAATAAQSAADAAAETANTAKAAADAAQSAVDGVAKPNAYVTATWRSGSSWYRKWSNGFIEQGGTTTTSGASTTISLHTPFTSTSYTVAIGEVNADNYLEGSSVISACATANFTIKRPTSGISISWYAAGY</sequence>
<feature type="non-terminal residue" evidence="1">
    <location>
        <position position="1"/>
    </location>
</feature>